<accession>A0ABT4BUS4</accession>
<dbReference type="Proteomes" id="UP001082703">
    <property type="component" value="Unassembled WGS sequence"/>
</dbReference>
<keyword evidence="6" id="KW-0067">ATP-binding</keyword>
<keyword evidence="5" id="KW-0547">Nucleotide-binding</keyword>
<dbReference type="InterPro" id="IPR004143">
    <property type="entry name" value="BPL_LPL_catalytic"/>
</dbReference>
<dbReference type="InterPro" id="IPR045864">
    <property type="entry name" value="aa-tRNA-synth_II/BPL/LPL"/>
</dbReference>
<dbReference type="GO" id="GO:0016979">
    <property type="term" value="F:lipoate-protein ligase activity"/>
    <property type="evidence" value="ECO:0007669"/>
    <property type="project" value="UniProtKB-EC"/>
</dbReference>
<dbReference type="EMBL" id="JAPOHA010000004">
    <property type="protein sequence ID" value="MCY1713666.1"/>
    <property type="molecule type" value="Genomic_DNA"/>
</dbReference>
<evidence type="ECO:0000256" key="6">
    <source>
        <dbReference type="ARBA" id="ARBA00022840"/>
    </source>
</evidence>
<dbReference type="CDD" id="cd16443">
    <property type="entry name" value="LplA"/>
    <property type="match status" value="1"/>
</dbReference>
<evidence type="ECO:0000256" key="3">
    <source>
        <dbReference type="ARBA" id="ARBA00012367"/>
    </source>
</evidence>
<gene>
    <name evidence="9" type="ORF">OUY18_05285</name>
</gene>
<dbReference type="PANTHER" id="PTHR12561">
    <property type="entry name" value="LIPOATE-PROTEIN LIGASE"/>
    <property type="match status" value="1"/>
</dbReference>
<reference evidence="9 10" key="1">
    <citation type="submission" date="2022-11" db="EMBL/GenBank/DDBJ databases">
        <authorList>
            <person name="Caiyu Z."/>
        </authorList>
    </citation>
    <scope>NUCLEOTIDE SEQUENCE [LARGE SCALE GENOMIC DNA]</scope>
    <source>
        <strain evidence="9 10">YR-4</strain>
    </source>
</reference>
<dbReference type="InterPro" id="IPR019491">
    <property type="entry name" value="Lipoate_protein_ligase_C"/>
</dbReference>
<dbReference type="Pfam" id="PF10437">
    <property type="entry name" value="Lip_prot_lig_C"/>
    <property type="match status" value="1"/>
</dbReference>
<feature type="domain" description="BPL/LPL catalytic" evidence="8">
    <location>
        <begin position="26"/>
        <end position="209"/>
    </location>
</feature>
<dbReference type="InterPro" id="IPR004562">
    <property type="entry name" value="LipoylTrfase_LipoateP_Ligase"/>
</dbReference>
<evidence type="ECO:0000256" key="2">
    <source>
        <dbReference type="ARBA" id="ARBA00005124"/>
    </source>
</evidence>
<dbReference type="RefSeq" id="WP_268057690.1">
    <property type="nucleotide sequence ID" value="NZ_JAPOHA010000004.1"/>
</dbReference>
<keyword evidence="4 9" id="KW-0436">Ligase</keyword>
<dbReference type="SUPFAM" id="SSF55681">
    <property type="entry name" value="Class II aaRS and biotin synthetases"/>
    <property type="match status" value="1"/>
</dbReference>
<evidence type="ECO:0000256" key="7">
    <source>
        <dbReference type="ARBA" id="ARBA00048037"/>
    </source>
</evidence>
<dbReference type="EC" id="6.3.1.20" evidence="3"/>
<name>A0ABT4BUS4_9FIRM</name>
<evidence type="ECO:0000256" key="4">
    <source>
        <dbReference type="ARBA" id="ARBA00022598"/>
    </source>
</evidence>
<evidence type="ECO:0000313" key="10">
    <source>
        <dbReference type="Proteomes" id="UP001082703"/>
    </source>
</evidence>
<keyword evidence="10" id="KW-1185">Reference proteome</keyword>
<dbReference type="PANTHER" id="PTHR12561:SF3">
    <property type="entry name" value="LIPOYLTRANSFERASE 1, MITOCHONDRIAL"/>
    <property type="match status" value="1"/>
</dbReference>
<evidence type="ECO:0000256" key="1">
    <source>
        <dbReference type="ARBA" id="ARBA00005085"/>
    </source>
</evidence>
<comment type="caution">
    <text evidence="9">The sequence shown here is derived from an EMBL/GenBank/DDBJ whole genome shotgun (WGS) entry which is preliminary data.</text>
</comment>
<dbReference type="Pfam" id="PF21948">
    <property type="entry name" value="LplA-B_cat"/>
    <property type="match status" value="1"/>
</dbReference>
<dbReference type="SUPFAM" id="SSF82649">
    <property type="entry name" value="SufE/NifU"/>
    <property type="match status" value="1"/>
</dbReference>
<comment type="pathway">
    <text evidence="1">Protein modification; protein lipoylation via exogenous pathway; protein N(6)-(lipoyl)lysine from lipoate: step 2/2.</text>
</comment>
<evidence type="ECO:0000313" key="9">
    <source>
        <dbReference type="EMBL" id="MCY1713666.1"/>
    </source>
</evidence>
<dbReference type="Gene3D" id="3.30.930.10">
    <property type="entry name" value="Bira Bifunctional Protein, Domain 2"/>
    <property type="match status" value="1"/>
</dbReference>
<evidence type="ECO:0000259" key="8">
    <source>
        <dbReference type="PROSITE" id="PS51733"/>
    </source>
</evidence>
<proteinExistence type="predicted"/>
<dbReference type="Gene3D" id="3.30.390.50">
    <property type="entry name" value="CO dehydrogenase flavoprotein, C-terminal domain"/>
    <property type="match status" value="1"/>
</dbReference>
<dbReference type="NCBIfam" id="TIGR00545">
    <property type="entry name" value="lipoyltrans"/>
    <property type="match status" value="1"/>
</dbReference>
<sequence>MSRIYISAETDPYFNVAAEYQLLKDTAGGTSLFLWRNKPSVIFGRNQNVFAECDEKLLKKYGVLPVRRFSGGGAVFHDLGNVNFTFLSKEQDADTDRYRKVLRHAVSSLGISCTFGGRNDLLAEGKKFSGQAYYAEWGNLLYHGTVMVNVDLDLLSAVLKPSFLKLRSKGIDSVRSRVVNLSQIDARITPERVQEALMIAFAAEYGAERPVSRIDRRSMQPSVYEKIRKDDWIYGESPDFDVRFEKKLSFGNVTVFADISGGKVSRAKIYTDSLAALDFSPCEKSLAGLLFREDALVATIENFVQNKAGF</sequence>
<comment type="pathway">
    <text evidence="2">Protein modification; protein lipoylation via exogenous pathway; protein N(6)-(lipoyl)lysine from lipoate: step 1/2.</text>
</comment>
<protein>
    <recommendedName>
        <fullName evidence="3">lipoate--protein ligase</fullName>
        <ecNumber evidence="3">6.3.1.20</ecNumber>
    </recommendedName>
</protein>
<dbReference type="PROSITE" id="PS51733">
    <property type="entry name" value="BPL_LPL_CATALYTIC"/>
    <property type="match status" value="1"/>
</dbReference>
<comment type="catalytic activity">
    <reaction evidence="7">
        <text>L-lysyl-[lipoyl-carrier protein] + (R)-lipoate + ATP = N(6)-[(R)-lipoyl]-L-lysyl-[lipoyl-carrier protein] + AMP + diphosphate + H(+)</text>
        <dbReference type="Rhea" id="RHEA:49288"/>
        <dbReference type="Rhea" id="RHEA-COMP:10500"/>
        <dbReference type="Rhea" id="RHEA-COMP:10502"/>
        <dbReference type="ChEBI" id="CHEBI:15378"/>
        <dbReference type="ChEBI" id="CHEBI:29969"/>
        <dbReference type="ChEBI" id="CHEBI:30616"/>
        <dbReference type="ChEBI" id="CHEBI:33019"/>
        <dbReference type="ChEBI" id="CHEBI:83088"/>
        <dbReference type="ChEBI" id="CHEBI:83099"/>
        <dbReference type="ChEBI" id="CHEBI:456215"/>
        <dbReference type="EC" id="6.3.1.20"/>
    </reaction>
</comment>
<organism evidence="9 10">
    <name type="scientific">Caproiciproducens galactitolivorans</name>
    <dbReference type="NCBI Taxonomy" id="642589"/>
    <lineage>
        <taxon>Bacteria</taxon>
        <taxon>Bacillati</taxon>
        <taxon>Bacillota</taxon>
        <taxon>Clostridia</taxon>
        <taxon>Eubacteriales</taxon>
        <taxon>Acutalibacteraceae</taxon>
        <taxon>Caproiciproducens</taxon>
    </lineage>
</organism>
<evidence type="ECO:0000256" key="5">
    <source>
        <dbReference type="ARBA" id="ARBA00022741"/>
    </source>
</evidence>